<protein>
    <recommendedName>
        <fullName evidence="5">CHY-type domain-containing protein</fullName>
    </recommendedName>
</protein>
<evidence type="ECO:0000256" key="1">
    <source>
        <dbReference type="ARBA" id="ARBA00022723"/>
    </source>
</evidence>
<evidence type="ECO:0000259" key="5">
    <source>
        <dbReference type="PROSITE" id="PS51266"/>
    </source>
</evidence>
<keyword evidence="8" id="KW-1185">Reference proteome</keyword>
<dbReference type="Pfam" id="PF05495">
    <property type="entry name" value="zf-CHY"/>
    <property type="match status" value="1"/>
</dbReference>
<dbReference type="GO" id="GO:0008270">
    <property type="term" value="F:zinc ion binding"/>
    <property type="evidence" value="ECO:0007669"/>
    <property type="project" value="UniProtKB-KW"/>
</dbReference>
<dbReference type="HOGENOM" id="CLU_1961967_0_0_1"/>
<reference evidence="6 8" key="2">
    <citation type="journal article" date="2013" name="Nature">
        <title>Insights into bilaterian evolution from three spiralian genomes.</title>
        <authorList>
            <person name="Simakov O."/>
            <person name="Marletaz F."/>
            <person name="Cho S.J."/>
            <person name="Edsinger-Gonzales E."/>
            <person name="Havlak P."/>
            <person name="Hellsten U."/>
            <person name="Kuo D.H."/>
            <person name="Larsson T."/>
            <person name="Lv J."/>
            <person name="Arendt D."/>
            <person name="Savage R."/>
            <person name="Osoegawa K."/>
            <person name="de Jong P."/>
            <person name="Grimwood J."/>
            <person name="Chapman J.A."/>
            <person name="Shapiro H."/>
            <person name="Aerts A."/>
            <person name="Otillar R.P."/>
            <person name="Terry A.Y."/>
            <person name="Boore J.L."/>
            <person name="Grigoriev I.V."/>
            <person name="Lindberg D.R."/>
            <person name="Seaver E.C."/>
            <person name="Weisblat D.A."/>
            <person name="Putnam N.H."/>
            <person name="Rokhsar D.S."/>
        </authorList>
    </citation>
    <scope>NUCLEOTIDE SEQUENCE</scope>
</reference>
<dbReference type="STRING" id="6412.T1G3I4"/>
<gene>
    <name evidence="7" type="primary">20215632</name>
    <name evidence="6" type="ORF">HELRODRAFT_79010</name>
</gene>
<accession>T1G3I4</accession>
<reference evidence="7" key="3">
    <citation type="submission" date="2015-06" db="UniProtKB">
        <authorList>
            <consortium name="EnsemblMetazoa"/>
        </authorList>
    </citation>
    <scope>IDENTIFICATION</scope>
</reference>
<dbReference type="InterPro" id="IPR008913">
    <property type="entry name" value="Znf_CHY"/>
</dbReference>
<dbReference type="RefSeq" id="XP_009017148.1">
    <property type="nucleotide sequence ID" value="XM_009018900.1"/>
</dbReference>
<keyword evidence="1" id="KW-0479">Metal-binding</keyword>
<dbReference type="OrthoDB" id="411372at2759"/>
<evidence type="ECO:0000256" key="3">
    <source>
        <dbReference type="ARBA" id="ARBA00022833"/>
    </source>
</evidence>
<sequence>MRVKAVKDPAIQDGKPLPAFGTCRHFRKSFRWFRFPCCGKAYPCDHCHEENESHEMKLANRMICGFCAYEQAYSPNNPCLRCGSNITNKFTSHWEGGKGCRDKVRMSRLVGWSVGRSVGWLVGWLVGW</sequence>
<reference evidence="8" key="1">
    <citation type="submission" date="2012-12" db="EMBL/GenBank/DDBJ databases">
        <authorList>
            <person name="Hellsten U."/>
            <person name="Grimwood J."/>
            <person name="Chapman J.A."/>
            <person name="Shapiro H."/>
            <person name="Aerts A."/>
            <person name="Otillar R.P."/>
            <person name="Terry A.Y."/>
            <person name="Boore J.L."/>
            <person name="Simakov O."/>
            <person name="Marletaz F."/>
            <person name="Cho S.-J."/>
            <person name="Edsinger-Gonzales E."/>
            <person name="Havlak P."/>
            <person name="Kuo D.-H."/>
            <person name="Larsson T."/>
            <person name="Lv J."/>
            <person name="Arendt D."/>
            <person name="Savage R."/>
            <person name="Osoegawa K."/>
            <person name="de Jong P."/>
            <person name="Lindberg D.R."/>
            <person name="Seaver E.C."/>
            <person name="Weisblat D.A."/>
            <person name="Putnam N.H."/>
            <person name="Grigoriev I.V."/>
            <person name="Rokhsar D.S."/>
        </authorList>
    </citation>
    <scope>NUCLEOTIDE SEQUENCE</scope>
</reference>
<dbReference type="AlphaFoldDB" id="T1G3I4"/>
<dbReference type="EMBL" id="KB096457">
    <property type="protein sequence ID" value="ESO04569.1"/>
    <property type="molecule type" value="Genomic_DNA"/>
</dbReference>
<dbReference type="InParanoid" id="T1G3I4"/>
<organism evidence="7 8">
    <name type="scientific">Helobdella robusta</name>
    <name type="common">Californian leech</name>
    <dbReference type="NCBI Taxonomy" id="6412"/>
    <lineage>
        <taxon>Eukaryota</taxon>
        <taxon>Metazoa</taxon>
        <taxon>Spiralia</taxon>
        <taxon>Lophotrochozoa</taxon>
        <taxon>Annelida</taxon>
        <taxon>Clitellata</taxon>
        <taxon>Hirudinea</taxon>
        <taxon>Rhynchobdellida</taxon>
        <taxon>Glossiphoniidae</taxon>
        <taxon>Helobdella</taxon>
    </lineage>
</organism>
<dbReference type="eggNOG" id="KOG1940">
    <property type="taxonomic scope" value="Eukaryota"/>
</dbReference>
<evidence type="ECO:0000313" key="8">
    <source>
        <dbReference type="Proteomes" id="UP000015101"/>
    </source>
</evidence>
<evidence type="ECO:0000313" key="7">
    <source>
        <dbReference type="EnsemblMetazoa" id="HelroP79010"/>
    </source>
</evidence>
<keyword evidence="3" id="KW-0862">Zinc</keyword>
<dbReference type="PROSITE" id="PS51266">
    <property type="entry name" value="ZF_CHY"/>
    <property type="match status" value="1"/>
</dbReference>
<dbReference type="EMBL" id="AMQM01004114">
    <property type="status" value="NOT_ANNOTATED_CDS"/>
    <property type="molecule type" value="Genomic_DNA"/>
</dbReference>
<dbReference type="InterPro" id="IPR037274">
    <property type="entry name" value="Znf_CHY_sf"/>
</dbReference>
<dbReference type="SUPFAM" id="SSF161219">
    <property type="entry name" value="CHY zinc finger-like"/>
    <property type="match status" value="1"/>
</dbReference>
<dbReference type="Proteomes" id="UP000015101">
    <property type="component" value="Unassembled WGS sequence"/>
</dbReference>
<keyword evidence="2 4" id="KW-0863">Zinc-finger</keyword>
<dbReference type="CTD" id="20215632"/>
<feature type="domain" description="CHY-type" evidence="5">
    <location>
        <begin position="16"/>
        <end position="84"/>
    </location>
</feature>
<dbReference type="KEGG" id="hro:HELRODRAFT_79010"/>
<dbReference type="GeneID" id="20215632"/>
<dbReference type="OMA" id="HCHEENE"/>
<name>T1G3I4_HELRO</name>
<proteinExistence type="predicted"/>
<dbReference type="EnsemblMetazoa" id="HelroT79010">
    <property type="protein sequence ID" value="HelroP79010"/>
    <property type="gene ID" value="HelroG79010"/>
</dbReference>
<evidence type="ECO:0000256" key="4">
    <source>
        <dbReference type="PROSITE-ProRule" id="PRU00601"/>
    </source>
</evidence>
<evidence type="ECO:0000313" key="6">
    <source>
        <dbReference type="EMBL" id="ESO04569.1"/>
    </source>
</evidence>
<evidence type="ECO:0000256" key="2">
    <source>
        <dbReference type="ARBA" id="ARBA00022771"/>
    </source>
</evidence>